<proteinExistence type="predicted"/>
<dbReference type="OrthoDB" id="5245141at2759"/>
<dbReference type="AlphaFoldDB" id="A0A0C4EDU7"/>
<dbReference type="InterPro" id="IPR046341">
    <property type="entry name" value="SET_dom_sf"/>
</dbReference>
<feature type="domain" description="SET" evidence="1">
    <location>
        <begin position="33"/>
        <end position="193"/>
    </location>
</feature>
<reference evidence="4" key="1">
    <citation type="submission" date="2010-05" db="EMBL/GenBank/DDBJ databases">
        <title>The genome sequence of Magnaporthe poae strain ATCC 64411.</title>
        <authorList>
            <person name="Ma L.-J."/>
            <person name="Dead R."/>
            <person name="Young S."/>
            <person name="Zeng Q."/>
            <person name="Koehrsen M."/>
            <person name="Alvarado L."/>
            <person name="Berlin A."/>
            <person name="Chapman S.B."/>
            <person name="Chen Z."/>
            <person name="Freedman E."/>
            <person name="Gellesch M."/>
            <person name="Goldberg J."/>
            <person name="Griggs A."/>
            <person name="Gujja S."/>
            <person name="Heilman E.R."/>
            <person name="Heiman D."/>
            <person name="Hepburn T."/>
            <person name="Howarth C."/>
            <person name="Jen D."/>
            <person name="Larson L."/>
            <person name="Mehta T."/>
            <person name="Neiman D."/>
            <person name="Pearson M."/>
            <person name="Roberts A."/>
            <person name="Saif S."/>
            <person name="Shea T."/>
            <person name="Shenoy N."/>
            <person name="Sisk P."/>
            <person name="Stolte C."/>
            <person name="Sykes S."/>
            <person name="Walk T."/>
            <person name="White J."/>
            <person name="Yandava C."/>
            <person name="Haas B."/>
            <person name="Nusbaum C."/>
            <person name="Birren B."/>
        </authorList>
    </citation>
    <scope>NUCLEOTIDE SEQUENCE [LARGE SCALE GENOMIC DNA]</scope>
    <source>
        <strain evidence="4">ATCC 64411 / 73-15</strain>
    </source>
</reference>
<evidence type="ECO:0000313" key="4">
    <source>
        <dbReference type="Proteomes" id="UP000011715"/>
    </source>
</evidence>
<dbReference type="InterPro" id="IPR053185">
    <property type="entry name" value="SET_domain_protein"/>
</dbReference>
<dbReference type="eggNOG" id="KOG2084">
    <property type="taxonomic scope" value="Eukaryota"/>
</dbReference>
<dbReference type="Proteomes" id="UP000011715">
    <property type="component" value="Unassembled WGS sequence"/>
</dbReference>
<dbReference type="EMBL" id="ADBL01002685">
    <property type="status" value="NOT_ANNOTATED_CDS"/>
    <property type="molecule type" value="Genomic_DNA"/>
</dbReference>
<dbReference type="Gene3D" id="2.170.270.10">
    <property type="entry name" value="SET domain"/>
    <property type="match status" value="1"/>
</dbReference>
<sequence>MAWLRPAWLESAFRAPSRLAPRAVPHLASRAPPAFEVRSSPNKGLGVFATRDIARDAMIMRDPLVFRYDEGEDYAQRYRRFTLLPGATQRDILGLAVGQNKEHLEAVAYSVLSSGKGADSVVEILHLEDVITTNGFGIHADSDSPGGLFLNASRINHSCVPNADQASFDDDGYKVMRANRDIETGEEITTSYTAHFLPRELRQLLLGRWGFTCQCPACDPSNPFSRSHERLLKDHDQLCQDACMDDNGRLKAGGAWPYAVLKQAATRAQKRIELLARHHALRKFSRQAYVPVNLTFGSTSCADCV</sequence>
<keyword evidence="4" id="KW-1185">Reference proteome</keyword>
<organism evidence="3 4">
    <name type="scientific">Magnaporthiopsis poae (strain ATCC 64411 / 73-15)</name>
    <name type="common">Kentucky bluegrass fungus</name>
    <name type="synonym">Magnaporthe poae</name>
    <dbReference type="NCBI Taxonomy" id="644358"/>
    <lineage>
        <taxon>Eukaryota</taxon>
        <taxon>Fungi</taxon>
        <taxon>Dikarya</taxon>
        <taxon>Ascomycota</taxon>
        <taxon>Pezizomycotina</taxon>
        <taxon>Sordariomycetes</taxon>
        <taxon>Sordariomycetidae</taxon>
        <taxon>Magnaporthales</taxon>
        <taxon>Magnaporthaceae</taxon>
        <taxon>Magnaporthiopsis</taxon>
    </lineage>
</organism>
<reference evidence="3" key="4">
    <citation type="journal article" date="2015" name="G3 (Bethesda)">
        <title>Genome sequences of three phytopathogenic species of the Magnaporthaceae family of fungi.</title>
        <authorList>
            <person name="Okagaki L.H."/>
            <person name="Nunes C.C."/>
            <person name="Sailsbery J."/>
            <person name="Clay B."/>
            <person name="Brown D."/>
            <person name="John T."/>
            <person name="Oh Y."/>
            <person name="Young N."/>
            <person name="Fitzgerald M."/>
            <person name="Haas B.J."/>
            <person name="Zeng Q."/>
            <person name="Young S."/>
            <person name="Adiconis X."/>
            <person name="Fan L."/>
            <person name="Levin J.Z."/>
            <person name="Mitchell T.K."/>
            <person name="Okubara P.A."/>
            <person name="Farman M.L."/>
            <person name="Kohn L.M."/>
            <person name="Birren B."/>
            <person name="Ma L.-J."/>
            <person name="Dean R.A."/>
        </authorList>
    </citation>
    <scope>NUCLEOTIDE SEQUENCE</scope>
    <source>
        <strain evidence="3">ATCC 64411 / 73-15</strain>
    </source>
</reference>
<dbReference type="Pfam" id="PF00856">
    <property type="entry name" value="SET"/>
    <property type="match status" value="1"/>
</dbReference>
<dbReference type="VEuPathDB" id="FungiDB:MAPG_10907"/>
<reference evidence="2" key="3">
    <citation type="submission" date="2011-03" db="EMBL/GenBank/DDBJ databases">
        <title>Annotation of Magnaporthe poae ATCC 64411.</title>
        <authorList>
            <person name="Ma L.-J."/>
            <person name="Dead R."/>
            <person name="Young S.K."/>
            <person name="Zeng Q."/>
            <person name="Gargeya S."/>
            <person name="Fitzgerald M."/>
            <person name="Haas B."/>
            <person name="Abouelleil A."/>
            <person name="Alvarado L."/>
            <person name="Arachchi H.M."/>
            <person name="Berlin A."/>
            <person name="Brown A."/>
            <person name="Chapman S.B."/>
            <person name="Chen Z."/>
            <person name="Dunbar C."/>
            <person name="Freedman E."/>
            <person name="Gearin G."/>
            <person name="Gellesch M."/>
            <person name="Goldberg J."/>
            <person name="Griggs A."/>
            <person name="Gujja S."/>
            <person name="Heiman D."/>
            <person name="Howarth C."/>
            <person name="Larson L."/>
            <person name="Lui A."/>
            <person name="MacDonald P.J.P."/>
            <person name="Mehta T."/>
            <person name="Montmayeur A."/>
            <person name="Murphy C."/>
            <person name="Neiman D."/>
            <person name="Pearson M."/>
            <person name="Priest M."/>
            <person name="Roberts A."/>
            <person name="Saif S."/>
            <person name="Shea T."/>
            <person name="Shenoy N."/>
            <person name="Sisk P."/>
            <person name="Stolte C."/>
            <person name="Sykes S."/>
            <person name="Yandava C."/>
            <person name="Wortman J."/>
            <person name="Nusbaum C."/>
            <person name="Birren B."/>
        </authorList>
    </citation>
    <scope>NUCLEOTIDE SEQUENCE</scope>
    <source>
        <strain evidence="2">ATCC 64411</strain>
    </source>
</reference>
<dbReference type="PANTHER" id="PTHR47332:SF4">
    <property type="entry name" value="SET DOMAIN-CONTAINING PROTEIN 5"/>
    <property type="match status" value="1"/>
</dbReference>
<dbReference type="CDD" id="cd20071">
    <property type="entry name" value="SET_SMYD"/>
    <property type="match status" value="1"/>
</dbReference>
<reference evidence="3" key="5">
    <citation type="submission" date="2015-06" db="UniProtKB">
        <authorList>
            <consortium name="EnsemblFungi"/>
        </authorList>
    </citation>
    <scope>IDENTIFICATION</scope>
    <source>
        <strain evidence="3">ATCC 64411</strain>
    </source>
</reference>
<protein>
    <recommendedName>
        <fullName evidence="1">SET domain-containing protein</fullName>
    </recommendedName>
</protein>
<gene>
    <name evidence="2" type="ORF">MAPG_10907</name>
</gene>
<name>A0A0C4EDU7_MAGP6</name>
<reference evidence="2" key="2">
    <citation type="submission" date="2010-05" db="EMBL/GenBank/DDBJ databases">
        <title>The Genome Sequence of Magnaporthe poae strain ATCC 64411.</title>
        <authorList>
            <consortium name="The Broad Institute Genome Sequencing Platform"/>
            <consortium name="Broad Institute Genome Sequencing Center for Infectious Disease"/>
            <person name="Ma L.-J."/>
            <person name="Dead R."/>
            <person name="Young S."/>
            <person name="Zeng Q."/>
            <person name="Koehrsen M."/>
            <person name="Alvarado L."/>
            <person name="Berlin A."/>
            <person name="Chapman S.B."/>
            <person name="Chen Z."/>
            <person name="Freedman E."/>
            <person name="Gellesch M."/>
            <person name="Goldberg J."/>
            <person name="Griggs A."/>
            <person name="Gujja S."/>
            <person name="Heilman E.R."/>
            <person name="Heiman D."/>
            <person name="Hepburn T."/>
            <person name="Howarth C."/>
            <person name="Jen D."/>
            <person name="Larson L."/>
            <person name="Mehta T."/>
            <person name="Neiman D."/>
            <person name="Pearson M."/>
            <person name="Roberts A."/>
            <person name="Saif S."/>
            <person name="Shea T."/>
            <person name="Shenoy N."/>
            <person name="Sisk P."/>
            <person name="Stolte C."/>
            <person name="Sykes S."/>
            <person name="Walk T."/>
            <person name="White J."/>
            <person name="Yandava C."/>
            <person name="Haas B."/>
            <person name="Nusbaum C."/>
            <person name="Birren B."/>
        </authorList>
    </citation>
    <scope>NUCLEOTIDE SEQUENCE</scope>
    <source>
        <strain evidence="2">ATCC 64411</strain>
    </source>
</reference>
<dbReference type="Gene3D" id="1.10.220.160">
    <property type="match status" value="1"/>
</dbReference>
<dbReference type="PROSITE" id="PS50280">
    <property type="entry name" value="SET"/>
    <property type="match status" value="1"/>
</dbReference>
<evidence type="ECO:0000313" key="2">
    <source>
        <dbReference type="EMBL" id="KLU91958.1"/>
    </source>
</evidence>
<dbReference type="OMA" id="QCPACDP"/>
<dbReference type="SMART" id="SM00317">
    <property type="entry name" value="SET"/>
    <property type="match status" value="1"/>
</dbReference>
<dbReference type="EnsemblFungi" id="MAPG_10907T0">
    <property type="protein sequence ID" value="MAPG_10907T0"/>
    <property type="gene ID" value="MAPG_10907"/>
</dbReference>
<dbReference type="InterPro" id="IPR001214">
    <property type="entry name" value="SET_dom"/>
</dbReference>
<evidence type="ECO:0000313" key="3">
    <source>
        <dbReference type="EnsemblFungi" id="MAPG_10907T0"/>
    </source>
</evidence>
<dbReference type="EMBL" id="GL876978">
    <property type="protein sequence ID" value="KLU91958.1"/>
    <property type="molecule type" value="Genomic_DNA"/>
</dbReference>
<accession>A0A0C4EDU7</accession>
<dbReference type="PANTHER" id="PTHR47332">
    <property type="entry name" value="SET DOMAIN-CONTAINING PROTEIN 5"/>
    <property type="match status" value="1"/>
</dbReference>
<dbReference type="SUPFAM" id="SSF82199">
    <property type="entry name" value="SET domain"/>
    <property type="match status" value="1"/>
</dbReference>
<dbReference type="STRING" id="644358.A0A0C4EDU7"/>
<evidence type="ECO:0000259" key="1">
    <source>
        <dbReference type="PROSITE" id="PS50280"/>
    </source>
</evidence>